<proteinExistence type="predicted"/>
<feature type="region of interest" description="Disordered" evidence="1">
    <location>
        <begin position="1"/>
        <end position="21"/>
    </location>
</feature>
<feature type="compositionally biased region" description="Basic and acidic residues" evidence="1">
    <location>
        <begin position="7"/>
        <end position="18"/>
    </location>
</feature>
<dbReference type="Proteomes" id="UP000180088">
    <property type="component" value="Unassembled WGS sequence"/>
</dbReference>
<comment type="caution">
    <text evidence="2">The sequence shown here is derived from an EMBL/GenBank/DDBJ whole genome shotgun (WGS) entry which is preliminary data.</text>
</comment>
<dbReference type="Pfam" id="PF10009">
    <property type="entry name" value="DUF2252"/>
    <property type="match status" value="1"/>
</dbReference>
<protein>
    <recommendedName>
        <fullName evidence="4">DUF2252 domain-containing protein</fullName>
    </recommendedName>
</protein>
<organism evidence="2 3">
    <name type="scientific">Chromobacterium sphagni</name>
    <dbReference type="NCBI Taxonomy" id="1903179"/>
    <lineage>
        <taxon>Bacteria</taxon>
        <taxon>Pseudomonadati</taxon>
        <taxon>Pseudomonadota</taxon>
        <taxon>Betaproteobacteria</taxon>
        <taxon>Neisseriales</taxon>
        <taxon>Chromobacteriaceae</taxon>
        <taxon>Chromobacterium</taxon>
    </lineage>
</organism>
<dbReference type="OrthoDB" id="1491115at2"/>
<dbReference type="EMBL" id="MKCS01000001">
    <property type="protein sequence ID" value="OHX13577.1"/>
    <property type="molecule type" value="Genomic_DNA"/>
</dbReference>
<dbReference type="STRING" id="1903179.BI347_08650"/>
<evidence type="ECO:0008006" key="4">
    <source>
        <dbReference type="Google" id="ProtNLM"/>
    </source>
</evidence>
<evidence type="ECO:0000313" key="2">
    <source>
        <dbReference type="EMBL" id="OHX13577.1"/>
    </source>
</evidence>
<dbReference type="AlphaFoldDB" id="A0A1S1X228"/>
<gene>
    <name evidence="2" type="ORF">BI347_08650</name>
</gene>
<sequence length="466" mass="51781">MPAASHPKYDQHYADGKARRQSCPRASQADCPLAADRDVVALVESTSQGRVPALAPLRYARMRASPFAFFRGMAMIQAADLAAGPDSGLRLQICGDAHLMNFGFFASPERQLVFDINDFDETHPGPWEWDVKRLAVSLVLASRSRGFNAGEARATVLRLAETYRRRLHAFSQMSQLELWYCRVGFEELLSHAPDEATRQQLQKVADKARSQTQERLLPKMTENEDGGLRLRDNPPVIFHLDQAGGPLAACDDWLGDDSLAKVQGMLNRYIATLKEDRRELLQRFRLVDVAFKVVGVGSVGTRCLVLLLQDDYDQPLFLQLKEARPSVLEAFTQECVHGNQGKRVVFGQRLMQATSDLFLGWTHCADDRHFYMRQLRDMKGAPALETFASAGELASYGQACAWTLARAHAKSGGCAAEIAGYLGESDKFDQALADYAQAYADQVEADYRLFDAAIQSGRLPCAPATR</sequence>
<accession>A0A1S1X228</accession>
<evidence type="ECO:0000313" key="3">
    <source>
        <dbReference type="Proteomes" id="UP000180088"/>
    </source>
</evidence>
<dbReference type="PANTHER" id="PTHR39441">
    <property type="entry name" value="DUF2252 DOMAIN-CONTAINING PROTEIN"/>
    <property type="match status" value="1"/>
</dbReference>
<reference evidence="2 3" key="1">
    <citation type="submission" date="2016-09" db="EMBL/GenBank/DDBJ databases">
        <title>Chromobacterium muskegensis sp. nov., an insecticidal bacterium isolated from Sphagnum bogs.</title>
        <authorList>
            <person name="Sparks M.E."/>
            <person name="Blackburn M.B."/>
            <person name="Gundersen-Rindal D.E."/>
            <person name="Mitchell A."/>
            <person name="Farrar R."/>
            <person name="Kuhar D."/>
        </authorList>
    </citation>
    <scope>NUCLEOTIDE SEQUENCE [LARGE SCALE GENOMIC DNA]</scope>
    <source>
        <strain evidence="2 3">37-2</strain>
    </source>
</reference>
<name>A0A1S1X228_9NEIS</name>
<evidence type="ECO:0000256" key="1">
    <source>
        <dbReference type="SAM" id="MobiDB-lite"/>
    </source>
</evidence>
<dbReference type="PANTHER" id="PTHR39441:SF1">
    <property type="entry name" value="DUF2252 DOMAIN-CONTAINING PROTEIN"/>
    <property type="match status" value="1"/>
</dbReference>
<dbReference type="InterPro" id="IPR018721">
    <property type="entry name" value="DUF2252"/>
</dbReference>
<dbReference type="RefSeq" id="WP_071115718.1">
    <property type="nucleotide sequence ID" value="NZ_MKCS01000001.1"/>
</dbReference>